<dbReference type="PANTHER" id="PTHR10353">
    <property type="entry name" value="GLYCOSYL HYDROLASE"/>
    <property type="match status" value="1"/>
</dbReference>
<dbReference type="AlphaFoldDB" id="A0A1H9SB19"/>
<dbReference type="FunFam" id="3.20.20.80:FF:000004">
    <property type="entry name" value="Beta-glucosidase 6-phospho-beta-glucosidase"/>
    <property type="match status" value="1"/>
</dbReference>
<reference evidence="5 6" key="1">
    <citation type="submission" date="2016-10" db="EMBL/GenBank/DDBJ databases">
        <authorList>
            <person name="de Groot N.N."/>
        </authorList>
    </citation>
    <scope>NUCLEOTIDE SEQUENCE [LARGE SCALE GENOMIC DNA]</scope>
    <source>
        <strain evidence="5 6">DSM 13760</strain>
    </source>
</reference>
<dbReference type="STRING" id="142588.SAMN04488559_1076"/>
<evidence type="ECO:0000256" key="3">
    <source>
        <dbReference type="ARBA" id="ARBA00023295"/>
    </source>
</evidence>
<dbReference type="PANTHER" id="PTHR10353:SF139">
    <property type="entry name" value="6-PHOSPHO-BETA-GLUCOSIDASE GMUD"/>
    <property type="match status" value="1"/>
</dbReference>
<name>A0A1H9SB19_9LACT</name>
<evidence type="ECO:0000256" key="1">
    <source>
        <dbReference type="ARBA" id="ARBA00010838"/>
    </source>
</evidence>
<dbReference type="EMBL" id="FOHA01000007">
    <property type="protein sequence ID" value="SER82194.1"/>
    <property type="molecule type" value="Genomic_DNA"/>
</dbReference>
<accession>A0A1H9SB19</accession>
<keyword evidence="6" id="KW-1185">Reference proteome</keyword>
<dbReference type="InterPro" id="IPR001360">
    <property type="entry name" value="Glyco_hydro_1"/>
</dbReference>
<dbReference type="GO" id="GO:0005829">
    <property type="term" value="C:cytosol"/>
    <property type="evidence" value="ECO:0007669"/>
    <property type="project" value="TreeGrafter"/>
</dbReference>
<dbReference type="InterPro" id="IPR017853">
    <property type="entry name" value="GH"/>
</dbReference>
<gene>
    <name evidence="5" type="ORF">SAMN04488559_1076</name>
</gene>
<dbReference type="SUPFAM" id="SSF51445">
    <property type="entry name" value="(Trans)glycosidases"/>
    <property type="match status" value="1"/>
</dbReference>
<dbReference type="PRINTS" id="PR00131">
    <property type="entry name" value="GLHYDRLASE1"/>
</dbReference>
<sequence>MKKVFPKDFLWGAAASAPQTEGASTIDGKAPTIWDHWFETEPERFWGEIGPAETSRFYEMYPEEIDNMKKINMNSYRTSISWARLLPDGKTVNPKAKDFYNRVIDKQLAEGIEPLMNLFHFDMPMLMQEKGGWESREVVEAYQFYAETCFELFGDRVKKWFTFNEPIVVVECGYLYQFHYPCVVDMKRAVQVAFNTALASAKAIKSYHEAKLDGQIGIILNLTPSYPRSEDKEDVAAANLVDLLFNRSFLDPAVKGTYPQELIDFIQAKDLMPTYGESDLTCIAENTIDILGVNYYQPRRIQKRETPVDPNEAIMPEHFYENYEWPERVMNPHRGWEIYPKGIYDIAVNIKENYGNIPWYISENGMGVEGEEKFLKDGMIQDDYRIEFVGDHLSYLHQAIEEGANCFGYHMWTFADCWSWLNTYKNRYGYYQVDLADKAARHVKKSGLWMSQVMKENTLETKD</sequence>
<protein>
    <submittedName>
        <fullName evidence="5">Aryl-phospho-beta-glucosidase</fullName>
    </submittedName>
</protein>
<dbReference type="GO" id="GO:0016052">
    <property type="term" value="P:carbohydrate catabolic process"/>
    <property type="evidence" value="ECO:0007669"/>
    <property type="project" value="TreeGrafter"/>
</dbReference>
<keyword evidence="2" id="KW-0378">Hydrolase</keyword>
<proteinExistence type="inferred from homology"/>
<dbReference type="Gene3D" id="3.20.20.80">
    <property type="entry name" value="Glycosidases"/>
    <property type="match status" value="1"/>
</dbReference>
<dbReference type="Proteomes" id="UP000198948">
    <property type="component" value="Unassembled WGS sequence"/>
</dbReference>
<organism evidence="5 6">
    <name type="scientific">Isobaculum melis</name>
    <dbReference type="NCBI Taxonomy" id="142588"/>
    <lineage>
        <taxon>Bacteria</taxon>
        <taxon>Bacillati</taxon>
        <taxon>Bacillota</taxon>
        <taxon>Bacilli</taxon>
        <taxon>Lactobacillales</taxon>
        <taxon>Carnobacteriaceae</taxon>
        <taxon>Isobaculum</taxon>
    </lineage>
</organism>
<keyword evidence="3" id="KW-0326">Glycosidase</keyword>
<evidence type="ECO:0000313" key="6">
    <source>
        <dbReference type="Proteomes" id="UP000198948"/>
    </source>
</evidence>
<dbReference type="OrthoDB" id="9765195at2"/>
<evidence type="ECO:0000313" key="5">
    <source>
        <dbReference type="EMBL" id="SER82194.1"/>
    </source>
</evidence>
<evidence type="ECO:0000256" key="2">
    <source>
        <dbReference type="ARBA" id="ARBA00022801"/>
    </source>
</evidence>
<dbReference type="Pfam" id="PF00232">
    <property type="entry name" value="Glyco_hydro_1"/>
    <property type="match status" value="1"/>
</dbReference>
<dbReference type="GO" id="GO:0008422">
    <property type="term" value="F:beta-glucosidase activity"/>
    <property type="evidence" value="ECO:0007669"/>
    <property type="project" value="TreeGrafter"/>
</dbReference>
<comment type="similarity">
    <text evidence="1 4">Belongs to the glycosyl hydrolase 1 family.</text>
</comment>
<evidence type="ECO:0000256" key="4">
    <source>
        <dbReference type="RuleBase" id="RU003690"/>
    </source>
</evidence>